<evidence type="ECO:0000259" key="1">
    <source>
        <dbReference type="PROSITE" id="PS51819"/>
    </source>
</evidence>
<feature type="domain" description="VOC" evidence="1">
    <location>
        <begin position="28"/>
        <end position="145"/>
    </location>
</feature>
<name>A0ABT6M6A5_9NOCA</name>
<protein>
    <submittedName>
        <fullName evidence="2">Catechol 2,3-dioxygenase-like lactoylglutathione lyase family enzyme</fullName>
    </submittedName>
</protein>
<gene>
    <name evidence="2" type="ORF">M2280_001053</name>
</gene>
<dbReference type="EMBL" id="JARXVC010000002">
    <property type="protein sequence ID" value="MDH6279844.1"/>
    <property type="molecule type" value="Genomic_DNA"/>
</dbReference>
<keyword evidence="3" id="KW-1185">Reference proteome</keyword>
<dbReference type="CDD" id="cd08351">
    <property type="entry name" value="ChaP_like"/>
    <property type="match status" value="1"/>
</dbReference>
<dbReference type="Proteomes" id="UP001160334">
    <property type="component" value="Unassembled WGS sequence"/>
</dbReference>
<dbReference type="Gene3D" id="3.10.180.10">
    <property type="entry name" value="2,3-Dihydroxybiphenyl 1,2-Dioxygenase, domain 1"/>
    <property type="match status" value="1"/>
</dbReference>
<evidence type="ECO:0000313" key="3">
    <source>
        <dbReference type="Proteomes" id="UP001160334"/>
    </source>
</evidence>
<proteinExistence type="predicted"/>
<dbReference type="SUPFAM" id="SSF54593">
    <property type="entry name" value="Glyoxalase/Bleomycin resistance protein/Dihydroxybiphenyl dioxygenase"/>
    <property type="match status" value="1"/>
</dbReference>
<dbReference type="InterPro" id="IPR037523">
    <property type="entry name" value="VOC_core"/>
</dbReference>
<comment type="caution">
    <text evidence="2">The sequence shown here is derived from an EMBL/GenBank/DDBJ whole genome shotgun (WGS) entry which is preliminary data.</text>
</comment>
<evidence type="ECO:0000313" key="2">
    <source>
        <dbReference type="EMBL" id="MDH6279844.1"/>
    </source>
</evidence>
<dbReference type="PROSITE" id="PS51819">
    <property type="entry name" value="VOC"/>
    <property type="match status" value="1"/>
</dbReference>
<reference evidence="2 3" key="1">
    <citation type="submission" date="2023-04" db="EMBL/GenBank/DDBJ databases">
        <title>Forest soil microbial communities from Buena Vista Peninsula, Colon Province, Panama.</title>
        <authorList>
            <person name="Bouskill N."/>
        </authorList>
    </citation>
    <scope>NUCLEOTIDE SEQUENCE [LARGE SCALE GENOMIC DNA]</scope>
    <source>
        <strain evidence="2 3">CFH S0262</strain>
    </source>
</reference>
<organism evidence="2 3">
    <name type="scientific">Prescottella agglutinans</name>
    <dbReference type="NCBI Taxonomy" id="1644129"/>
    <lineage>
        <taxon>Bacteria</taxon>
        <taxon>Bacillati</taxon>
        <taxon>Actinomycetota</taxon>
        <taxon>Actinomycetes</taxon>
        <taxon>Mycobacteriales</taxon>
        <taxon>Nocardiaceae</taxon>
        <taxon>Prescottella</taxon>
    </lineage>
</organism>
<accession>A0ABT6M6A5</accession>
<dbReference type="InterPro" id="IPR029068">
    <property type="entry name" value="Glyas_Bleomycin-R_OHBP_Dase"/>
</dbReference>
<sequence length="153" mass="16868">MVRSVACRWRTASGMEASNRKGSSMTISFNHTIVFARDKQVSASFFTSLFALPDAVAAGPFLAVLLDNGVTLDFADLSIDVLPQHYAFLVTEEDFDGIYGRILERGMEHWADPRKSRPGEINRNDGGRGVYFHDPAGHNLEIITRPYGSGSQS</sequence>